<dbReference type="PANTHER" id="PTHR11339:SF395">
    <property type="entry name" value="GH18 DOMAIN-CONTAINING PROTEIN"/>
    <property type="match status" value="1"/>
</dbReference>
<evidence type="ECO:0000259" key="5">
    <source>
        <dbReference type="PROSITE" id="PS51233"/>
    </source>
</evidence>
<accession>A0ABM0MY65</accession>
<keyword evidence="2" id="KW-0325">Glycoprotein</keyword>
<dbReference type="SMART" id="SM00216">
    <property type="entry name" value="VWD"/>
    <property type="match status" value="1"/>
</dbReference>
<evidence type="ECO:0000256" key="3">
    <source>
        <dbReference type="SAM" id="SignalP"/>
    </source>
</evidence>
<dbReference type="CDD" id="cd00037">
    <property type="entry name" value="CLECT"/>
    <property type="match status" value="1"/>
</dbReference>
<organism evidence="6 7">
    <name type="scientific">Saccoglossus kowalevskii</name>
    <name type="common">Acorn worm</name>
    <dbReference type="NCBI Taxonomy" id="10224"/>
    <lineage>
        <taxon>Eukaryota</taxon>
        <taxon>Metazoa</taxon>
        <taxon>Hemichordata</taxon>
        <taxon>Enteropneusta</taxon>
        <taxon>Harrimaniidae</taxon>
        <taxon>Saccoglossus</taxon>
    </lineage>
</organism>
<feature type="domain" description="C-type lectin" evidence="4">
    <location>
        <begin position="150"/>
        <end position="208"/>
    </location>
</feature>
<keyword evidence="6" id="KW-1185">Reference proteome</keyword>
<feature type="domain" description="VWFD" evidence="5">
    <location>
        <begin position="218"/>
        <end position="394"/>
    </location>
</feature>
<dbReference type="InterPro" id="IPR050780">
    <property type="entry name" value="Mucin_vWF_Thrombospondin_sf"/>
</dbReference>
<name>A0ABM0MY65_SACKO</name>
<evidence type="ECO:0000256" key="2">
    <source>
        <dbReference type="ARBA" id="ARBA00023180"/>
    </source>
</evidence>
<feature type="signal peptide" evidence="3">
    <location>
        <begin position="1"/>
        <end position="16"/>
    </location>
</feature>
<dbReference type="InterPro" id="IPR001846">
    <property type="entry name" value="VWF_type-D"/>
</dbReference>
<dbReference type="Pfam" id="PF00094">
    <property type="entry name" value="VWD"/>
    <property type="match status" value="1"/>
</dbReference>
<dbReference type="Gene3D" id="3.10.100.10">
    <property type="entry name" value="Mannose-Binding Protein A, subunit A"/>
    <property type="match status" value="2"/>
</dbReference>
<dbReference type="PROSITE" id="PS50041">
    <property type="entry name" value="C_TYPE_LECTIN_2"/>
    <property type="match status" value="2"/>
</dbReference>
<feature type="domain" description="C-type lectin" evidence="4">
    <location>
        <begin position="31"/>
        <end position="122"/>
    </location>
</feature>
<dbReference type="Pfam" id="PF00059">
    <property type="entry name" value="Lectin_C"/>
    <property type="match status" value="2"/>
</dbReference>
<dbReference type="InterPro" id="IPR016186">
    <property type="entry name" value="C-type_lectin-like/link_sf"/>
</dbReference>
<dbReference type="PANTHER" id="PTHR11339">
    <property type="entry name" value="EXTRACELLULAR MATRIX GLYCOPROTEIN RELATED"/>
    <property type="match status" value="1"/>
</dbReference>
<dbReference type="Proteomes" id="UP000694865">
    <property type="component" value="Unplaced"/>
</dbReference>
<evidence type="ECO:0000313" key="6">
    <source>
        <dbReference type="Proteomes" id="UP000694865"/>
    </source>
</evidence>
<keyword evidence="3" id="KW-0732">Signal</keyword>
<evidence type="ECO:0000313" key="7">
    <source>
        <dbReference type="RefSeq" id="XP_006824956.1"/>
    </source>
</evidence>
<dbReference type="PROSITE" id="PS00615">
    <property type="entry name" value="C_TYPE_LECTIN_1"/>
    <property type="match status" value="1"/>
</dbReference>
<evidence type="ECO:0000259" key="4">
    <source>
        <dbReference type="PROSITE" id="PS50041"/>
    </source>
</evidence>
<dbReference type="SMART" id="SM00034">
    <property type="entry name" value="CLECT"/>
    <property type="match status" value="1"/>
</dbReference>
<dbReference type="InterPro" id="IPR001304">
    <property type="entry name" value="C-type_lectin-like"/>
</dbReference>
<reference evidence="7" key="1">
    <citation type="submission" date="2025-08" db="UniProtKB">
        <authorList>
            <consortium name="RefSeq"/>
        </authorList>
    </citation>
    <scope>IDENTIFICATION</scope>
    <source>
        <tissue evidence="7">Testes</tissue>
    </source>
</reference>
<dbReference type="PROSITE" id="PS51233">
    <property type="entry name" value="VWFD"/>
    <property type="match status" value="1"/>
</dbReference>
<dbReference type="GeneID" id="102805458"/>
<dbReference type="RefSeq" id="XP_006824956.1">
    <property type="nucleotide sequence ID" value="XM_006824893.1"/>
</dbReference>
<gene>
    <name evidence="7" type="primary">LOC102805458</name>
</gene>
<evidence type="ECO:0000256" key="1">
    <source>
        <dbReference type="ARBA" id="ARBA00023157"/>
    </source>
</evidence>
<dbReference type="InterPro" id="IPR018378">
    <property type="entry name" value="C-type_lectin_CS"/>
</dbReference>
<feature type="chain" id="PRO_5047281722" evidence="3">
    <location>
        <begin position="17"/>
        <end position="394"/>
    </location>
</feature>
<sequence>MLRLLLILVVTSLTIAAPHEVLVENRALPTYKVITGLMDWYEAKVRCEAMSGWQLAQPKSQAQMDAIMSLYVAGFYWLGITDKNHEGTFTYYSNDEALNFIHWDVNEPNNELGNENCVEVWWYVMSAIAGEDCDPMLTPHVWELIEKRFYWLGITDLGHDGTFTYYSSGLHIAGTFENWDVNEPNNENGVEHCTEIWKLNGLWNDVDCMLKRANAICECDGVNGEPHMRTFDGRPYTFQGEGWYYLFKDCTENPHFEVTTKFEPREDSTPDNVKTRTIAINVTVGNQYAIIDGLDVTTGRTGGQVTDAKVITIQEEEKNIELHFTSKNTTFTLNWTLRKHELDVSYSGSFYNGKLCGLMGNADGDTRNDFQKPDGSIAKDVNDFGESWKLTEKK</sequence>
<dbReference type="SUPFAM" id="SSF56436">
    <property type="entry name" value="C-type lectin-like"/>
    <property type="match status" value="2"/>
</dbReference>
<keyword evidence="1" id="KW-1015">Disulfide bond</keyword>
<dbReference type="InterPro" id="IPR016187">
    <property type="entry name" value="CTDL_fold"/>
</dbReference>
<protein>
    <submittedName>
        <fullName evidence="7">Zonadhesin-like</fullName>
    </submittedName>
</protein>
<proteinExistence type="predicted"/>